<dbReference type="InterPro" id="IPR049575">
    <property type="entry name" value="RsiG-like"/>
</dbReference>
<keyword evidence="3" id="KW-1185">Reference proteome</keyword>
<dbReference type="Pfam" id="PF22802">
    <property type="entry name" value="RsiG"/>
    <property type="match status" value="1"/>
</dbReference>
<evidence type="ECO:0000313" key="3">
    <source>
        <dbReference type="Proteomes" id="UP001501074"/>
    </source>
</evidence>
<proteinExistence type="predicted"/>
<comment type="caution">
    <text evidence="2">The sequence shown here is derived from an EMBL/GenBank/DDBJ whole genome shotgun (WGS) entry which is preliminary data.</text>
</comment>
<organism evidence="2 3">
    <name type="scientific">Kineosporia mesophila</name>
    <dbReference type="NCBI Taxonomy" id="566012"/>
    <lineage>
        <taxon>Bacteria</taxon>
        <taxon>Bacillati</taxon>
        <taxon>Actinomycetota</taxon>
        <taxon>Actinomycetes</taxon>
        <taxon>Kineosporiales</taxon>
        <taxon>Kineosporiaceae</taxon>
        <taxon>Kineosporia</taxon>
    </lineage>
</organism>
<dbReference type="Proteomes" id="UP001501074">
    <property type="component" value="Unassembled WGS sequence"/>
</dbReference>
<sequence length="187" mass="21032">MTEYRPGGRRRIDRVLAPGYLDGIDVLDLDEVRVRRAEADQEEVDLSYARRLLQGRIDILRAEQQRRSGEGSDAPVLGNRTDEAIAETLKRILGGEKRTDRGLGRHLAATPSRVGEHRREAERAVSDVSVSDLDMPDAELESAIRQLIDIESRTSASRRAVQQVVDTLTAEVARRYQLDQVSLADRF</sequence>
<gene>
    <name evidence="2" type="ORF">GCM10022223_19320</name>
</gene>
<dbReference type="InterPro" id="IPR055209">
    <property type="entry name" value="RsiG-like_dom"/>
</dbReference>
<dbReference type="EMBL" id="BAAAZO010000003">
    <property type="protein sequence ID" value="GAA3603801.1"/>
    <property type="molecule type" value="Genomic_DNA"/>
</dbReference>
<name>A0ABP6ZCW8_9ACTN</name>
<feature type="domain" description="RsiG-like" evidence="1">
    <location>
        <begin position="21"/>
        <end position="73"/>
    </location>
</feature>
<accession>A0ABP6ZCW8</accession>
<reference evidence="3" key="1">
    <citation type="journal article" date="2019" name="Int. J. Syst. Evol. Microbiol.">
        <title>The Global Catalogue of Microorganisms (GCM) 10K type strain sequencing project: providing services to taxonomists for standard genome sequencing and annotation.</title>
        <authorList>
            <consortium name="The Broad Institute Genomics Platform"/>
            <consortium name="The Broad Institute Genome Sequencing Center for Infectious Disease"/>
            <person name="Wu L."/>
            <person name="Ma J."/>
        </authorList>
    </citation>
    <scope>NUCLEOTIDE SEQUENCE [LARGE SCALE GENOMIC DNA]</scope>
    <source>
        <strain evidence="3">JCM 16902</strain>
    </source>
</reference>
<protein>
    <recommendedName>
        <fullName evidence="1">RsiG-like domain-containing protein</fullName>
    </recommendedName>
</protein>
<dbReference type="CDD" id="cd21107">
    <property type="entry name" value="RsiG"/>
    <property type="match status" value="1"/>
</dbReference>
<evidence type="ECO:0000259" key="1">
    <source>
        <dbReference type="Pfam" id="PF22802"/>
    </source>
</evidence>
<evidence type="ECO:0000313" key="2">
    <source>
        <dbReference type="EMBL" id="GAA3603801.1"/>
    </source>
</evidence>
<dbReference type="RefSeq" id="WP_231487189.1">
    <property type="nucleotide sequence ID" value="NZ_BAAAZO010000003.1"/>
</dbReference>